<dbReference type="WBParaSite" id="ALUE_0001283101-mRNA-1">
    <property type="protein sequence ID" value="ALUE_0001283101-mRNA-1"/>
    <property type="gene ID" value="ALUE_0001283101"/>
</dbReference>
<evidence type="ECO:0000313" key="2">
    <source>
        <dbReference type="Proteomes" id="UP000036681"/>
    </source>
</evidence>
<dbReference type="Proteomes" id="UP000036681">
    <property type="component" value="Unplaced"/>
</dbReference>
<sequence length="192" mass="21638">MRSPEPHVAPMQQKNRSSPFLRYAPRTPHRHLLSPSASIARISRCLRRLDEAFSVLAAMRSPDHVCTCACMPVTMSRDVSHRRTTKFTVMQFGVGNLHDSIAINERCSSDYGGYLQCILHSAPFHLTRRFKESGGSSCKKRNVLLIKYSLRASVLAEVIGLMRLHEAYITPPARGCTPAYIARLRWPDVTTD</sequence>
<proteinExistence type="predicted"/>
<keyword evidence="2" id="KW-1185">Reference proteome</keyword>
<evidence type="ECO:0000313" key="3">
    <source>
        <dbReference type="WBParaSite" id="ALUE_0001283101-mRNA-1"/>
    </source>
</evidence>
<evidence type="ECO:0000256" key="1">
    <source>
        <dbReference type="SAM" id="MobiDB-lite"/>
    </source>
</evidence>
<name>A0A9J2PTH6_ASCLU</name>
<organism evidence="2 3">
    <name type="scientific">Ascaris lumbricoides</name>
    <name type="common">Giant roundworm</name>
    <dbReference type="NCBI Taxonomy" id="6252"/>
    <lineage>
        <taxon>Eukaryota</taxon>
        <taxon>Metazoa</taxon>
        <taxon>Ecdysozoa</taxon>
        <taxon>Nematoda</taxon>
        <taxon>Chromadorea</taxon>
        <taxon>Rhabditida</taxon>
        <taxon>Spirurina</taxon>
        <taxon>Ascaridomorpha</taxon>
        <taxon>Ascaridoidea</taxon>
        <taxon>Ascarididae</taxon>
        <taxon>Ascaris</taxon>
    </lineage>
</organism>
<protein>
    <submittedName>
        <fullName evidence="3">Uncharacterized protein</fullName>
    </submittedName>
</protein>
<accession>A0A9J2PTH6</accession>
<feature type="region of interest" description="Disordered" evidence="1">
    <location>
        <begin position="1"/>
        <end position="22"/>
    </location>
</feature>
<dbReference type="AlphaFoldDB" id="A0A9J2PTH6"/>
<reference evidence="3" key="1">
    <citation type="submission" date="2023-03" db="UniProtKB">
        <authorList>
            <consortium name="WormBaseParasite"/>
        </authorList>
    </citation>
    <scope>IDENTIFICATION</scope>
</reference>